<organism evidence="9 10">
    <name type="scientific">Candidatus Caccalectryoclostridium excrementigallinarum</name>
    <dbReference type="NCBI Taxonomy" id="2840710"/>
    <lineage>
        <taxon>Bacteria</taxon>
        <taxon>Bacillati</taxon>
        <taxon>Bacillota</taxon>
        <taxon>Clostridia</taxon>
        <taxon>Christensenellales</taxon>
        <taxon>Christensenellaceae</taxon>
        <taxon>Christensenellaceae incertae sedis</taxon>
        <taxon>Candidatus Caccalectryoclostridium</taxon>
    </lineage>
</organism>
<protein>
    <submittedName>
        <fullName evidence="9">Cation diffusion facilitator family transporter</fullName>
    </submittedName>
</protein>
<dbReference type="Proteomes" id="UP000824145">
    <property type="component" value="Unassembled WGS sequence"/>
</dbReference>
<dbReference type="Gene3D" id="1.20.1510.10">
    <property type="entry name" value="Cation efflux protein transmembrane domain"/>
    <property type="match status" value="1"/>
</dbReference>
<evidence type="ECO:0000313" key="10">
    <source>
        <dbReference type="Proteomes" id="UP000824145"/>
    </source>
</evidence>
<evidence type="ECO:0000256" key="2">
    <source>
        <dbReference type="ARBA" id="ARBA00008114"/>
    </source>
</evidence>
<dbReference type="PANTHER" id="PTHR43840:SF15">
    <property type="entry name" value="MITOCHONDRIAL METAL TRANSPORTER 1-RELATED"/>
    <property type="match status" value="1"/>
</dbReference>
<feature type="transmembrane region" description="Helical" evidence="7">
    <location>
        <begin position="118"/>
        <end position="140"/>
    </location>
</feature>
<comment type="subcellular location">
    <subcellularLocation>
        <location evidence="1">Membrane</location>
        <topology evidence="1">Multi-pass membrane protein</topology>
    </subcellularLocation>
</comment>
<feature type="transmembrane region" description="Helical" evidence="7">
    <location>
        <begin position="160"/>
        <end position="179"/>
    </location>
</feature>
<sequence>MSVASAGEKEKREKIAASACASGVNFVLGLTKLLCGVYTNSIAVISDGVNNFGDVFSSAGAAVGFSVSGKKAGGKFPSGTGRVEYVVTAMMALIVIAVGGVFAWQASERFFYHPVVTFSWVQFGIVAATAAVKAAMAAFFYRAQKRYSSGVLKAMATDSLLDMCITLFTLAGLFLARYISFPADALIGLIVSLVMIAEGIKLLFPAVFRLAGGADEERAKQLERIALQEGAKGARIKLYDCGERRAEAYVSLIFAKEMTEKEVAEIEKAVAARAEEKGVFVAFVRGREEL</sequence>
<keyword evidence="6 7" id="KW-0472">Membrane</keyword>
<keyword evidence="5 7" id="KW-1133">Transmembrane helix</keyword>
<gene>
    <name evidence="9" type="ORF">IAB07_06540</name>
</gene>
<name>A0A9D1MNA3_9FIRM</name>
<feature type="transmembrane region" description="Helical" evidence="7">
    <location>
        <begin position="85"/>
        <end position="106"/>
    </location>
</feature>
<evidence type="ECO:0000256" key="3">
    <source>
        <dbReference type="ARBA" id="ARBA00022448"/>
    </source>
</evidence>
<accession>A0A9D1MNA3</accession>
<dbReference type="GO" id="GO:0016020">
    <property type="term" value="C:membrane"/>
    <property type="evidence" value="ECO:0007669"/>
    <property type="project" value="UniProtKB-SubCell"/>
</dbReference>
<comment type="caution">
    <text evidence="9">The sequence shown here is derived from an EMBL/GenBank/DDBJ whole genome shotgun (WGS) entry which is preliminary data.</text>
</comment>
<dbReference type="InterPro" id="IPR027469">
    <property type="entry name" value="Cation_efflux_TMD_sf"/>
</dbReference>
<keyword evidence="4 7" id="KW-0812">Transmembrane</keyword>
<evidence type="ECO:0000256" key="5">
    <source>
        <dbReference type="ARBA" id="ARBA00022989"/>
    </source>
</evidence>
<dbReference type="InterPro" id="IPR058533">
    <property type="entry name" value="Cation_efflux_TM"/>
</dbReference>
<keyword evidence="3" id="KW-0813">Transport</keyword>
<feature type="transmembrane region" description="Helical" evidence="7">
    <location>
        <begin position="185"/>
        <end position="204"/>
    </location>
</feature>
<proteinExistence type="inferred from homology"/>
<dbReference type="EMBL" id="DVNJ01000033">
    <property type="protein sequence ID" value="HIU63407.1"/>
    <property type="molecule type" value="Genomic_DNA"/>
</dbReference>
<evidence type="ECO:0000256" key="7">
    <source>
        <dbReference type="SAM" id="Phobius"/>
    </source>
</evidence>
<reference evidence="9" key="1">
    <citation type="submission" date="2020-10" db="EMBL/GenBank/DDBJ databases">
        <authorList>
            <person name="Gilroy R."/>
        </authorList>
    </citation>
    <scope>NUCLEOTIDE SEQUENCE</scope>
    <source>
        <strain evidence="9">9366</strain>
    </source>
</reference>
<reference evidence="9" key="2">
    <citation type="journal article" date="2021" name="PeerJ">
        <title>Extensive microbial diversity within the chicken gut microbiome revealed by metagenomics and culture.</title>
        <authorList>
            <person name="Gilroy R."/>
            <person name="Ravi A."/>
            <person name="Getino M."/>
            <person name="Pursley I."/>
            <person name="Horton D.L."/>
            <person name="Alikhan N.F."/>
            <person name="Baker D."/>
            <person name="Gharbi K."/>
            <person name="Hall N."/>
            <person name="Watson M."/>
            <person name="Adriaenssens E.M."/>
            <person name="Foster-Nyarko E."/>
            <person name="Jarju S."/>
            <person name="Secka A."/>
            <person name="Antonio M."/>
            <person name="Oren A."/>
            <person name="Chaudhuri R.R."/>
            <person name="La Ragione R."/>
            <person name="Hildebrand F."/>
            <person name="Pallen M.J."/>
        </authorList>
    </citation>
    <scope>NUCLEOTIDE SEQUENCE</scope>
    <source>
        <strain evidence="9">9366</strain>
    </source>
</reference>
<dbReference type="SUPFAM" id="SSF161111">
    <property type="entry name" value="Cation efflux protein transmembrane domain-like"/>
    <property type="match status" value="1"/>
</dbReference>
<dbReference type="AlphaFoldDB" id="A0A9D1MNA3"/>
<dbReference type="Pfam" id="PF01545">
    <property type="entry name" value="Cation_efflux"/>
    <property type="match status" value="1"/>
</dbReference>
<evidence type="ECO:0000256" key="4">
    <source>
        <dbReference type="ARBA" id="ARBA00022692"/>
    </source>
</evidence>
<dbReference type="InterPro" id="IPR050291">
    <property type="entry name" value="CDF_Transporter"/>
</dbReference>
<dbReference type="NCBIfam" id="TIGR01297">
    <property type="entry name" value="CDF"/>
    <property type="match status" value="1"/>
</dbReference>
<feature type="domain" description="Cation efflux protein transmembrane" evidence="8">
    <location>
        <begin position="21"/>
        <end position="210"/>
    </location>
</feature>
<evidence type="ECO:0000256" key="6">
    <source>
        <dbReference type="ARBA" id="ARBA00023136"/>
    </source>
</evidence>
<dbReference type="InterPro" id="IPR002524">
    <property type="entry name" value="Cation_efflux"/>
</dbReference>
<evidence type="ECO:0000259" key="8">
    <source>
        <dbReference type="Pfam" id="PF01545"/>
    </source>
</evidence>
<comment type="similarity">
    <text evidence="2">Belongs to the cation diffusion facilitator (CDF) transporter (TC 2.A.4) family.</text>
</comment>
<evidence type="ECO:0000313" key="9">
    <source>
        <dbReference type="EMBL" id="HIU63407.1"/>
    </source>
</evidence>
<evidence type="ECO:0000256" key="1">
    <source>
        <dbReference type="ARBA" id="ARBA00004141"/>
    </source>
</evidence>
<dbReference type="PANTHER" id="PTHR43840">
    <property type="entry name" value="MITOCHONDRIAL METAL TRANSPORTER 1-RELATED"/>
    <property type="match status" value="1"/>
</dbReference>
<dbReference type="GO" id="GO:0008324">
    <property type="term" value="F:monoatomic cation transmembrane transporter activity"/>
    <property type="evidence" value="ECO:0007669"/>
    <property type="project" value="InterPro"/>
</dbReference>